<name>A0A9N9CZ52_9GLOM</name>
<keyword evidence="1" id="KW-0732">Signal</keyword>
<reference evidence="2" key="1">
    <citation type="submission" date="2021-06" db="EMBL/GenBank/DDBJ databases">
        <authorList>
            <person name="Kallberg Y."/>
            <person name="Tangrot J."/>
            <person name="Rosling A."/>
        </authorList>
    </citation>
    <scope>NUCLEOTIDE SEQUENCE</scope>
    <source>
        <strain evidence="2">UK204</strain>
    </source>
</reference>
<protein>
    <submittedName>
        <fullName evidence="2">10272_t:CDS:1</fullName>
    </submittedName>
</protein>
<gene>
    <name evidence="2" type="ORF">FCALED_LOCUS9377</name>
</gene>
<dbReference type="AlphaFoldDB" id="A0A9N9CZ52"/>
<evidence type="ECO:0000313" key="3">
    <source>
        <dbReference type="Proteomes" id="UP000789570"/>
    </source>
</evidence>
<proteinExistence type="predicted"/>
<feature type="chain" id="PRO_5040164559" evidence="1">
    <location>
        <begin position="17"/>
        <end position="50"/>
    </location>
</feature>
<feature type="signal peptide" evidence="1">
    <location>
        <begin position="1"/>
        <end position="16"/>
    </location>
</feature>
<dbReference type="Proteomes" id="UP000789570">
    <property type="component" value="Unassembled WGS sequence"/>
</dbReference>
<comment type="caution">
    <text evidence="2">The sequence shown here is derived from an EMBL/GenBank/DDBJ whole genome shotgun (WGS) entry which is preliminary data.</text>
</comment>
<dbReference type="OrthoDB" id="2424693at2759"/>
<organism evidence="2 3">
    <name type="scientific">Funneliformis caledonium</name>
    <dbReference type="NCBI Taxonomy" id="1117310"/>
    <lineage>
        <taxon>Eukaryota</taxon>
        <taxon>Fungi</taxon>
        <taxon>Fungi incertae sedis</taxon>
        <taxon>Mucoromycota</taxon>
        <taxon>Glomeromycotina</taxon>
        <taxon>Glomeromycetes</taxon>
        <taxon>Glomerales</taxon>
        <taxon>Glomeraceae</taxon>
        <taxon>Funneliformis</taxon>
    </lineage>
</organism>
<dbReference type="EMBL" id="CAJVPQ010003077">
    <property type="protein sequence ID" value="CAG8617389.1"/>
    <property type="molecule type" value="Genomic_DNA"/>
</dbReference>
<evidence type="ECO:0000256" key="1">
    <source>
        <dbReference type="SAM" id="SignalP"/>
    </source>
</evidence>
<accession>A0A9N9CZ52</accession>
<feature type="non-terminal residue" evidence="2">
    <location>
        <position position="50"/>
    </location>
</feature>
<sequence length="50" mass="5972">MYCLWYLRLALEVILGQPITPSLKQTVNTPQAYQTTQRNIDENNYRYVHN</sequence>
<evidence type="ECO:0000313" key="2">
    <source>
        <dbReference type="EMBL" id="CAG8617389.1"/>
    </source>
</evidence>
<keyword evidence="3" id="KW-1185">Reference proteome</keyword>